<gene>
    <name evidence="2" type="ORF">CRENPOLYSF2_2150005</name>
</gene>
<organism evidence="2 3">
    <name type="scientific">Crenothrix polyspora</name>
    <dbReference type="NCBI Taxonomy" id="360316"/>
    <lineage>
        <taxon>Bacteria</taxon>
        <taxon>Pseudomonadati</taxon>
        <taxon>Pseudomonadota</taxon>
        <taxon>Gammaproteobacteria</taxon>
        <taxon>Methylococcales</taxon>
        <taxon>Crenotrichaceae</taxon>
        <taxon>Crenothrix</taxon>
    </lineage>
</organism>
<dbReference type="GO" id="GO:0007165">
    <property type="term" value="P:signal transduction"/>
    <property type="evidence" value="ECO:0007669"/>
    <property type="project" value="InterPro"/>
</dbReference>
<feature type="domain" description="TIR" evidence="1">
    <location>
        <begin position="6"/>
        <end position="155"/>
    </location>
</feature>
<dbReference type="SUPFAM" id="SSF52200">
    <property type="entry name" value="Toll/Interleukin receptor TIR domain"/>
    <property type="match status" value="1"/>
</dbReference>
<evidence type="ECO:0000313" key="3">
    <source>
        <dbReference type="Proteomes" id="UP000195442"/>
    </source>
</evidence>
<name>A0A1R4H4U2_9GAMM</name>
<dbReference type="Gene3D" id="3.40.50.10140">
    <property type="entry name" value="Toll/interleukin-1 receptor homology (TIR) domain"/>
    <property type="match status" value="1"/>
</dbReference>
<dbReference type="EMBL" id="FUKJ01000130">
    <property type="protein sequence ID" value="SJM91264.1"/>
    <property type="molecule type" value="Genomic_DNA"/>
</dbReference>
<dbReference type="InterPro" id="IPR000157">
    <property type="entry name" value="TIR_dom"/>
</dbReference>
<evidence type="ECO:0000313" key="2">
    <source>
        <dbReference type="EMBL" id="SJM91264.1"/>
    </source>
</evidence>
<dbReference type="RefSeq" id="WP_087146460.1">
    <property type="nucleotide sequence ID" value="NZ_FUKJ01000130.1"/>
</dbReference>
<dbReference type="Pfam" id="PF13676">
    <property type="entry name" value="TIR_2"/>
    <property type="match status" value="1"/>
</dbReference>
<dbReference type="PROSITE" id="PS50104">
    <property type="entry name" value="TIR"/>
    <property type="match status" value="1"/>
</dbReference>
<reference evidence="3" key="1">
    <citation type="submission" date="2017-02" db="EMBL/GenBank/DDBJ databases">
        <authorList>
            <person name="Daims H."/>
        </authorList>
    </citation>
    <scope>NUCLEOTIDE SEQUENCE [LARGE SCALE GENOMIC DNA]</scope>
</reference>
<sequence>MHKDGSLPKLFISYSKDDLAFQKNLLKHLAGLRNKIVTWNDQDMLPGEELDDSIKDKLRSADVVLYLVSHNSIATDYIQNVELPLIEDRCRNKECVLIPVIVDFCLWEYLDFAKYNALPNKGLPVTDRSWANQNEAWLTVVQGIKRIIEKVTVESSVTQPSILEQYRQLKISLQPSIVIPEPKPVIIPFALINPYWQSIDQYQVKDGLAIDTTTGLMWLRFACGQTWQNGTTQGQAQRFNWGNAFRAVEYFNEEGGCFGYNDWRLPTIDELTSLINPLKGEWGNYIHRDVFPKNNSNGAIFWGNGVWYPDDYGARHYCNGACYFNFNYGYVNWYYYNGAGYFDNGVWYPDDDGYVNGHYDFQVRLVRSGQ</sequence>
<proteinExistence type="predicted"/>
<dbReference type="OrthoDB" id="1426235at2"/>
<dbReference type="Pfam" id="PF07603">
    <property type="entry name" value="Lcl_C"/>
    <property type="match status" value="1"/>
</dbReference>
<dbReference type="AlphaFoldDB" id="A0A1R4H4U2"/>
<accession>A0A1R4H4U2</accession>
<dbReference type="InterPro" id="IPR035897">
    <property type="entry name" value="Toll_tir_struct_dom_sf"/>
</dbReference>
<dbReference type="InterPro" id="IPR011460">
    <property type="entry name" value="Lcl_C"/>
</dbReference>
<dbReference type="Proteomes" id="UP000195442">
    <property type="component" value="Unassembled WGS sequence"/>
</dbReference>
<evidence type="ECO:0000259" key="1">
    <source>
        <dbReference type="PROSITE" id="PS50104"/>
    </source>
</evidence>
<keyword evidence="3" id="KW-1185">Reference proteome</keyword>
<protein>
    <recommendedName>
        <fullName evidence="1">TIR domain-containing protein</fullName>
    </recommendedName>
</protein>